<protein>
    <submittedName>
        <fullName evidence="3">Uncharacterized protein</fullName>
    </submittedName>
</protein>
<feature type="transmembrane region" description="Helical" evidence="2">
    <location>
        <begin position="344"/>
        <end position="362"/>
    </location>
</feature>
<reference evidence="3" key="1">
    <citation type="submission" date="2023-10" db="EMBL/GenBank/DDBJ databases">
        <authorList>
            <person name="Chen Y."/>
            <person name="Shah S."/>
            <person name="Dougan E. K."/>
            <person name="Thang M."/>
            <person name="Chan C."/>
        </authorList>
    </citation>
    <scope>NUCLEOTIDE SEQUENCE [LARGE SCALE GENOMIC DNA]</scope>
</reference>
<feature type="region of interest" description="Disordered" evidence="1">
    <location>
        <begin position="68"/>
        <end position="125"/>
    </location>
</feature>
<evidence type="ECO:0000256" key="1">
    <source>
        <dbReference type="SAM" id="MobiDB-lite"/>
    </source>
</evidence>
<keyword evidence="4" id="KW-1185">Reference proteome</keyword>
<feature type="transmembrane region" description="Helical" evidence="2">
    <location>
        <begin position="289"/>
        <end position="307"/>
    </location>
</feature>
<dbReference type="EMBL" id="CAUYUJ010014931">
    <property type="protein sequence ID" value="CAK0847796.1"/>
    <property type="molecule type" value="Genomic_DNA"/>
</dbReference>
<evidence type="ECO:0000313" key="4">
    <source>
        <dbReference type="Proteomes" id="UP001189429"/>
    </source>
</evidence>
<dbReference type="Proteomes" id="UP001189429">
    <property type="component" value="Unassembled WGS sequence"/>
</dbReference>
<feature type="transmembrane region" description="Helical" evidence="2">
    <location>
        <begin position="162"/>
        <end position="186"/>
    </location>
</feature>
<gene>
    <name evidence="3" type="ORF">PCOR1329_LOCUS40912</name>
</gene>
<feature type="compositionally biased region" description="Polar residues" evidence="1">
    <location>
        <begin position="1"/>
        <end position="23"/>
    </location>
</feature>
<feature type="region of interest" description="Disordered" evidence="1">
    <location>
        <begin position="1"/>
        <end position="46"/>
    </location>
</feature>
<feature type="compositionally biased region" description="Basic and acidic residues" evidence="1">
    <location>
        <begin position="81"/>
        <end position="103"/>
    </location>
</feature>
<evidence type="ECO:0000256" key="2">
    <source>
        <dbReference type="SAM" id="Phobius"/>
    </source>
</evidence>
<feature type="compositionally biased region" description="Polar residues" evidence="1">
    <location>
        <begin position="104"/>
        <end position="113"/>
    </location>
</feature>
<proteinExistence type="predicted"/>
<feature type="compositionally biased region" description="Basic and acidic residues" evidence="1">
    <location>
        <begin position="34"/>
        <end position="43"/>
    </location>
</feature>
<feature type="transmembrane region" description="Helical" evidence="2">
    <location>
        <begin position="374"/>
        <end position="394"/>
    </location>
</feature>
<keyword evidence="2" id="KW-1133">Transmembrane helix</keyword>
<accession>A0ABN9TP34</accession>
<organism evidence="3 4">
    <name type="scientific">Prorocentrum cordatum</name>
    <dbReference type="NCBI Taxonomy" id="2364126"/>
    <lineage>
        <taxon>Eukaryota</taxon>
        <taxon>Sar</taxon>
        <taxon>Alveolata</taxon>
        <taxon>Dinophyceae</taxon>
        <taxon>Prorocentrales</taxon>
        <taxon>Prorocentraceae</taxon>
        <taxon>Prorocentrum</taxon>
    </lineage>
</organism>
<keyword evidence="2" id="KW-0472">Membrane</keyword>
<sequence length="419" mass="46452">MSQSSKSDLFSKQSVESTGSSTGHEGIDNAIAGLEKRTNKKMESSNAEIAMHINSLSERLAKVERAPMAAKAWAPKQQTKSRVDLEWMRDQQRDQHRDDRSEGGKSQASQGSMFTDVDPDRIDPDERQRHYSDFLAVTEKNMKCVGVLSWSMCRATRQSSTFCGALLGMLPCILIVILQCVMFHAVSLQALNPSCKQNADCRAGMWCAPTRGFTMYQSTPGKCEDCLWAKRMQDEEFTKLPSWLRKDAYDVMDPFALATAASYCDAYVAANEADERCDYLDRWHDHLTLGPFLVVITVIAVVLHVVTADLDQDEACLDVFVYRLDRVAEFGCCQRGIIRTIASIVFNVRTFVLPGMVTRTYIALVLTGPPAPGLAALPVAGVLAGVAVLLVQLADRLFGLVLLESTCRALPEPRRPAER</sequence>
<keyword evidence="2" id="KW-0812">Transmembrane</keyword>
<comment type="caution">
    <text evidence="3">The sequence shown here is derived from an EMBL/GenBank/DDBJ whole genome shotgun (WGS) entry which is preliminary data.</text>
</comment>
<evidence type="ECO:0000313" key="3">
    <source>
        <dbReference type="EMBL" id="CAK0847796.1"/>
    </source>
</evidence>
<name>A0ABN9TP34_9DINO</name>